<dbReference type="InterPro" id="IPR055414">
    <property type="entry name" value="LRR_R13L4/SHOC2-like"/>
</dbReference>
<feature type="coiled-coil region" evidence="3">
    <location>
        <begin position="100"/>
        <end position="144"/>
    </location>
</feature>
<feature type="compositionally biased region" description="Polar residues" evidence="4">
    <location>
        <begin position="346"/>
        <end position="371"/>
    </location>
</feature>
<dbReference type="SUPFAM" id="SSF52047">
    <property type="entry name" value="RNI-like"/>
    <property type="match status" value="1"/>
</dbReference>
<reference evidence="7" key="1">
    <citation type="submission" date="2025-08" db="UniProtKB">
        <authorList>
            <consortium name="RefSeq"/>
        </authorList>
    </citation>
    <scope>IDENTIFICATION</scope>
    <source>
        <tissue evidence="7">Leaf</tissue>
    </source>
</reference>
<dbReference type="InterPro" id="IPR032675">
    <property type="entry name" value="LRR_dom_sf"/>
</dbReference>
<dbReference type="Gene3D" id="3.80.10.10">
    <property type="entry name" value="Ribonuclease Inhibitor"/>
    <property type="match status" value="1"/>
</dbReference>
<organism evidence="6 7">
    <name type="scientific">Herrania umbratica</name>
    <dbReference type="NCBI Taxonomy" id="108875"/>
    <lineage>
        <taxon>Eukaryota</taxon>
        <taxon>Viridiplantae</taxon>
        <taxon>Streptophyta</taxon>
        <taxon>Embryophyta</taxon>
        <taxon>Tracheophyta</taxon>
        <taxon>Spermatophyta</taxon>
        <taxon>Magnoliopsida</taxon>
        <taxon>eudicotyledons</taxon>
        <taxon>Gunneridae</taxon>
        <taxon>Pentapetalae</taxon>
        <taxon>rosids</taxon>
        <taxon>malvids</taxon>
        <taxon>Malvales</taxon>
        <taxon>Malvaceae</taxon>
        <taxon>Byttnerioideae</taxon>
        <taxon>Herrania</taxon>
    </lineage>
</organism>
<feature type="compositionally biased region" description="Basic and acidic residues" evidence="4">
    <location>
        <begin position="642"/>
        <end position="651"/>
    </location>
</feature>
<dbReference type="OrthoDB" id="1110401at2759"/>
<evidence type="ECO:0000256" key="1">
    <source>
        <dbReference type="ARBA" id="ARBA00022737"/>
    </source>
</evidence>
<gene>
    <name evidence="7" type="primary">LOC110414338</name>
</gene>
<dbReference type="InterPro" id="IPR036388">
    <property type="entry name" value="WH-like_DNA-bd_sf"/>
</dbReference>
<keyword evidence="3" id="KW-0175">Coiled coil</keyword>
<evidence type="ECO:0000313" key="6">
    <source>
        <dbReference type="Proteomes" id="UP000504621"/>
    </source>
</evidence>
<evidence type="ECO:0000256" key="2">
    <source>
        <dbReference type="ARBA" id="ARBA00022821"/>
    </source>
</evidence>
<dbReference type="RefSeq" id="XP_021281181.1">
    <property type="nucleotide sequence ID" value="XM_021425506.1"/>
</dbReference>
<protein>
    <submittedName>
        <fullName evidence="7">Uncharacterized protein LOC110414338</fullName>
    </submittedName>
</protein>
<dbReference type="GeneID" id="110414338"/>
<evidence type="ECO:0000256" key="3">
    <source>
        <dbReference type="SAM" id="Coils"/>
    </source>
</evidence>
<accession>A0A6J1A340</accession>
<evidence type="ECO:0000259" key="5">
    <source>
        <dbReference type="Pfam" id="PF23598"/>
    </source>
</evidence>
<keyword evidence="2" id="KW-0611">Plant defense</keyword>
<evidence type="ECO:0000313" key="7">
    <source>
        <dbReference type="RefSeq" id="XP_021281181.1"/>
    </source>
</evidence>
<feature type="region of interest" description="Disordered" evidence="4">
    <location>
        <begin position="41"/>
        <end position="68"/>
    </location>
</feature>
<name>A0A6J1A340_9ROSI</name>
<dbReference type="AlphaFoldDB" id="A0A6J1A340"/>
<dbReference type="PANTHER" id="PTHR47186:SF54">
    <property type="entry name" value="DISEASE RESISTANCE RPP13-LIKE PROTEIN 4"/>
    <property type="match status" value="1"/>
</dbReference>
<dbReference type="Gene3D" id="1.10.10.10">
    <property type="entry name" value="Winged helix-like DNA-binding domain superfamily/Winged helix DNA-binding domain"/>
    <property type="match status" value="1"/>
</dbReference>
<feature type="region of interest" description="Disordered" evidence="4">
    <location>
        <begin position="338"/>
        <end position="378"/>
    </location>
</feature>
<feature type="domain" description="Disease resistance R13L4/SHOC-2-like LRR" evidence="5">
    <location>
        <begin position="430"/>
        <end position="579"/>
    </location>
</feature>
<dbReference type="Pfam" id="PF23598">
    <property type="entry name" value="LRR_14"/>
    <property type="match status" value="1"/>
</dbReference>
<evidence type="ECO:0000256" key="4">
    <source>
        <dbReference type="SAM" id="MobiDB-lite"/>
    </source>
</evidence>
<dbReference type="PANTHER" id="PTHR47186">
    <property type="entry name" value="LEUCINE-RICH REPEAT-CONTAINING PROTEIN 57"/>
    <property type="match status" value="1"/>
</dbReference>
<keyword evidence="6" id="KW-1185">Reference proteome</keyword>
<dbReference type="GO" id="GO:0006952">
    <property type="term" value="P:defense response"/>
    <property type="evidence" value="ECO:0007669"/>
    <property type="project" value="UniProtKB-KW"/>
</dbReference>
<proteinExistence type="predicted"/>
<sequence>MSSPKDGSVQQTNSPETTSVQIILQKLQDLRGRLVEVTKAKVVDSAQDNKGEEGKPADEDEQKKEKEMHTQLDKACKELHYMIREFEKLKNFEDNLRKPLTTLEENVNDILNDLKVLRSSGGTLKQIEHNLKVLRSNITKVKIQIPLQHQASNLISDASRYLQATVASREGGDLPNLYEAAKKIEIEGSFYKEIQDKYDGLDTKLKLCLLCLAIFPDNAEIKKSLLRFWWLGERLIKHPNALEEKGKKDRVNDVLGVLIKEGFIEPIEKKSRLPATRYKMHPIVRSLLIRLAKEANFFDYDSKGIPTMDISACKKSCLIKSERLSHWFSKNPFPMKVEKQQEEAQKINSETQQKTDSKGQQNTNSENQQQKYQEHQREEKQLLRNLEELQTLFNISKQFPDLPEEKFSKMKGINVLYLGRWESTAERHMEVEKTEFLKGLKNMKKLRFFSLQGISGISKLPKSLGKLINLGFLDLKACHGLEELPKELGSLKKLTYLDISECYLIDNMPKQLSSLLELQVLKGFVISKNRHSCTLGNLATLSKLKKLTINVNSDEFSIDKAEEDLCRFQGLRKLRIAWGAGGDESPKLINKTKDEKKGNGNQETNGDKSKGHKGKQNDAAKPGPRKLKMPWGACGEGSSKSVPEKNLNDNKDAGKQNIEGAIKLVKLDLQCFPKLEPPRWLVPEKLASLKNLYIRGGRLSYLGESKGSEKWEVETLCLKYLTGVQINWKDLQTQFPKLTHFERVNCPGITFCPCDANGAWRNLEKGK</sequence>
<feature type="region of interest" description="Disordered" evidence="4">
    <location>
        <begin position="585"/>
        <end position="651"/>
    </location>
</feature>
<keyword evidence="1" id="KW-0677">Repeat</keyword>
<dbReference type="Proteomes" id="UP000504621">
    <property type="component" value="Unplaced"/>
</dbReference>